<sequence>MECCVAINGDQSQFFPVTCGVKQGCVLAPTLFALYFAVVVRESVQLSSEGVRIRFRTDGNLFNLARLKARTKVSHALVSEIMYADDLCFVAETPDGLQQLIYDFYHTCLKFGLKISVKKTEVMSMDSHGRETLAINLGEDLLMQTDKFCYLGSTITTKCDLDAEISRRICAAAAAFGKLDPKAPRKERLPPPPLPPPTCVKLVVNVVVGEEAH</sequence>
<dbReference type="PANTHER" id="PTHR47027">
    <property type="entry name" value="REVERSE TRANSCRIPTASE DOMAIN-CONTAINING PROTEIN"/>
    <property type="match status" value="1"/>
</dbReference>
<dbReference type="Proteomes" id="UP000838878">
    <property type="component" value="Chromosome 13"/>
</dbReference>
<proteinExistence type="predicted"/>
<reference evidence="2" key="1">
    <citation type="submission" date="2021-12" db="EMBL/GenBank/DDBJ databases">
        <authorList>
            <person name="Martin H S."/>
        </authorList>
    </citation>
    <scope>NUCLEOTIDE SEQUENCE</scope>
</reference>
<evidence type="ECO:0000313" key="2">
    <source>
        <dbReference type="EMBL" id="CAH0718921.1"/>
    </source>
</evidence>
<feature type="domain" description="Reverse transcriptase" evidence="1">
    <location>
        <begin position="1"/>
        <end position="155"/>
    </location>
</feature>
<dbReference type="SUPFAM" id="SSF56672">
    <property type="entry name" value="DNA/RNA polymerases"/>
    <property type="match status" value="1"/>
</dbReference>
<gene>
    <name evidence="2" type="ORF">BINO364_LOCUS5327</name>
</gene>
<dbReference type="AlphaFoldDB" id="A0A8J9YA55"/>
<accession>A0A8J9YA55</accession>
<dbReference type="Pfam" id="PF00078">
    <property type="entry name" value="RVT_1"/>
    <property type="match status" value="1"/>
</dbReference>
<dbReference type="EMBL" id="OV170233">
    <property type="protein sequence ID" value="CAH0718921.1"/>
    <property type="molecule type" value="Genomic_DNA"/>
</dbReference>
<keyword evidence="3" id="KW-1185">Reference proteome</keyword>
<dbReference type="OrthoDB" id="7406016at2759"/>
<name>A0A8J9YA55_9NEOP</name>
<feature type="non-terminal residue" evidence="2">
    <location>
        <position position="213"/>
    </location>
</feature>
<dbReference type="InterPro" id="IPR043502">
    <property type="entry name" value="DNA/RNA_pol_sf"/>
</dbReference>
<evidence type="ECO:0000313" key="3">
    <source>
        <dbReference type="Proteomes" id="UP000838878"/>
    </source>
</evidence>
<evidence type="ECO:0000259" key="1">
    <source>
        <dbReference type="PROSITE" id="PS50878"/>
    </source>
</evidence>
<dbReference type="GO" id="GO:0071897">
    <property type="term" value="P:DNA biosynthetic process"/>
    <property type="evidence" value="ECO:0007669"/>
    <property type="project" value="UniProtKB-ARBA"/>
</dbReference>
<organism evidence="2 3">
    <name type="scientific">Brenthis ino</name>
    <name type="common">lesser marbled fritillary</name>
    <dbReference type="NCBI Taxonomy" id="405034"/>
    <lineage>
        <taxon>Eukaryota</taxon>
        <taxon>Metazoa</taxon>
        <taxon>Ecdysozoa</taxon>
        <taxon>Arthropoda</taxon>
        <taxon>Hexapoda</taxon>
        <taxon>Insecta</taxon>
        <taxon>Pterygota</taxon>
        <taxon>Neoptera</taxon>
        <taxon>Endopterygota</taxon>
        <taxon>Lepidoptera</taxon>
        <taxon>Glossata</taxon>
        <taxon>Ditrysia</taxon>
        <taxon>Papilionoidea</taxon>
        <taxon>Nymphalidae</taxon>
        <taxon>Heliconiinae</taxon>
        <taxon>Argynnini</taxon>
        <taxon>Brenthis</taxon>
    </lineage>
</organism>
<dbReference type="PANTHER" id="PTHR47027:SF20">
    <property type="entry name" value="REVERSE TRANSCRIPTASE-LIKE PROTEIN WITH RNA-DIRECTED DNA POLYMERASE DOMAIN"/>
    <property type="match status" value="1"/>
</dbReference>
<dbReference type="PROSITE" id="PS50878">
    <property type="entry name" value="RT_POL"/>
    <property type="match status" value="1"/>
</dbReference>
<dbReference type="InterPro" id="IPR000477">
    <property type="entry name" value="RT_dom"/>
</dbReference>
<protein>
    <recommendedName>
        <fullName evidence="1">Reverse transcriptase domain-containing protein</fullName>
    </recommendedName>
</protein>